<gene>
    <name evidence="5" type="ORF">LSH36_566g01153</name>
</gene>
<feature type="domain" description="TPPC8 second Ig-like" evidence="2">
    <location>
        <begin position="978"/>
        <end position="1104"/>
    </location>
</feature>
<reference evidence="5" key="1">
    <citation type="journal article" date="2023" name="Mol. Biol. Evol.">
        <title>Third-Generation Sequencing Reveals the Adaptive Role of the Epigenome in Three Deep-Sea Polychaetes.</title>
        <authorList>
            <person name="Perez M."/>
            <person name="Aroh O."/>
            <person name="Sun Y."/>
            <person name="Lan Y."/>
            <person name="Juniper S.K."/>
            <person name="Young C.R."/>
            <person name="Angers B."/>
            <person name="Qian P.Y."/>
        </authorList>
    </citation>
    <scope>NUCLEOTIDE SEQUENCE</scope>
    <source>
        <strain evidence="5">P08H-3</strain>
    </source>
</reference>
<dbReference type="Proteomes" id="UP001208570">
    <property type="component" value="Unassembled WGS sequence"/>
</dbReference>
<dbReference type="InterPro" id="IPR011990">
    <property type="entry name" value="TPR-like_helical_dom_sf"/>
</dbReference>
<evidence type="ECO:0000259" key="1">
    <source>
        <dbReference type="Pfam" id="PF24542"/>
    </source>
</evidence>
<dbReference type="InterPro" id="IPR058538">
    <property type="entry name" value="Ig_TPPC8_2nd"/>
</dbReference>
<organism evidence="5 6">
    <name type="scientific">Paralvinella palmiformis</name>
    <dbReference type="NCBI Taxonomy" id="53620"/>
    <lineage>
        <taxon>Eukaryota</taxon>
        <taxon>Metazoa</taxon>
        <taxon>Spiralia</taxon>
        <taxon>Lophotrochozoa</taxon>
        <taxon>Annelida</taxon>
        <taxon>Polychaeta</taxon>
        <taxon>Sedentaria</taxon>
        <taxon>Canalipalpata</taxon>
        <taxon>Terebellida</taxon>
        <taxon>Terebelliformia</taxon>
        <taxon>Alvinellidae</taxon>
        <taxon>Paralvinella</taxon>
    </lineage>
</organism>
<evidence type="ECO:0000259" key="3">
    <source>
        <dbReference type="Pfam" id="PF24545"/>
    </source>
</evidence>
<dbReference type="Pfam" id="PF12739">
    <property type="entry name" value="TRAPPC-Trs85"/>
    <property type="match status" value="1"/>
</dbReference>
<feature type="domain" description="TPPC8 C-terminal Ig-like" evidence="1">
    <location>
        <begin position="1357"/>
        <end position="1476"/>
    </location>
</feature>
<dbReference type="EMBL" id="JAODUP010000566">
    <property type="protein sequence ID" value="KAK2147163.1"/>
    <property type="molecule type" value="Genomic_DNA"/>
</dbReference>
<evidence type="ECO:0000259" key="2">
    <source>
        <dbReference type="Pfam" id="PF24544"/>
    </source>
</evidence>
<dbReference type="InterPro" id="IPR058540">
    <property type="entry name" value="Ig_TPPC8_3rd"/>
</dbReference>
<evidence type="ECO:0000313" key="5">
    <source>
        <dbReference type="EMBL" id="KAK2147163.1"/>
    </source>
</evidence>
<dbReference type="GO" id="GO:1990072">
    <property type="term" value="C:TRAPPIII protein complex"/>
    <property type="evidence" value="ECO:0007669"/>
    <property type="project" value="TreeGrafter"/>
</dbReference>
<sequence>MAQCKGSAQEFVQEAFSPTVAVLCSHDAELICQKNNLSFVELIQPFCKINTEAHIRDPGNVTHTLHNLRITVREMSQNPPQPTLVKKMLNEAVSNALPQNYDAPRSSVITVGAYDLQLSSTTPWYEAYRECFLQVAYPSDHEFLKHFLACIFVVSSSHADPMDQFAKLTQEQHIQQHQQPAKQPLWFCPNILHYYVLIHDVTAEQGVRAESVYQSMKSTYGVNSCHLLHINSRNPYTSSVQALEGNMPDPWSQYLHHKRENSELPAFDAVPLADSEAFPSHVQEGQQTSSSITQSESMLSLDGVESAFEATEDPGTVPAPTQTGMVIDHPLAPDIGNHAVNVPNSVILHDTENNPLTDAVIPEAKTMAQIHGGCLSLSDHDRLRIFVHEFVIRGLIPWVERMLRTLNEQVTSRKGIHRSFLSIPKKWFVGNKPTAQSPTTERSSVIYTPEAPEMQIRRLADLAFMFQLYELAYQMYHAAKKEFNSEHAWLHFAGALEMACMAVFMQGTNSQRQYPNHYMESAISTYLNTCKSTQFASRATLLSTEALKSKGLYTEAAQLFIKMTSEDSDLRSALLLEQAAHCFIKMKQPMVRKYAFHMILAGHRFSKAGQRRHALRSYSQASQVYKGKDWSLAEDHINFTLGRQSFNLKQLENATSAFKHLLSAASKQSPPQQNAFLREYLFVFKQQLNQYSPDGSMGGSLAGELPQLPLPAVSGNDTKVLVIERPQKEPDGRLKASSIDFTSSEEDSPVWHKLEEIIVVSMNGSLPYDFKPSLGCYTNWTDNTNHPVCVLDEPMTLEVVLSNPLKVALVLLDVTLLWKFLPVDYGSASGDKSTQLISNESTAGSVKNQMCNEAIDSETIPEFVLQGGETRRIHLCLVCRMTGDLHITGLAYSLGTNMPDQGAPLSSESANLSKPSFVATITVRGKATLEVQGQRLNNTKEEKASKMYGPDRRLDLIIVPPMPKLQVIFSEFPMTLLCGEVRQLFVEFKNTGHHPLNCLKVACTCPAFFTMGHHPSQQNMMADWTTYETLINMSECDSEEYIAECPNVKFVHEVPLPSGHLDPGDSLKLPMWIRGHPKAGHHAVHFLFYYQSTQGNPKLKYRVLHHKAKLVVHQSLSLRACAIRAQDPPTNRENSRDVPPQNIIISLEVENMNNVQDASITEFSILQVSCVSCHWHLCHLSTRRHSDIKIVGSKSTLVCLRASKCKQTVDPSSKKKIFTNVTFDQHQIHSATAPCAEFYSSELSAINFHDYHVIIPKSAVGLDVIDHKPRINPFQPLDEALLLDLTLIVLWKAFVVDSHGSYNSIQGQHHISLTELNTPVYVPPVTKVVLEQGLLKLTREPDEEGKLKPRPIVTSQLVKYQLGFPRTLCHNFRHKCLCKVAVCLSLYNCSATTLEVHVNTANHGDKLLRSVDKSQPEAVQLVPPTLSADQLRPTFIWSGHGSTSLILTPSTTHMLRLHAVFNQRGVYDLDDLVVTALVEGSWVSQKSQGSHQIVIKDSESTKESLDVT</sequence>
<dbReference type="SUPFAM" id="SSF48452">
    <property type="entry name" value="TPR-like"/>
    <property type="match status" value="1"/>
</dbReference>
<evidence type="ECO:0008006" key="7">
    <source>
        <dbReference type="Google" id="ProtNLM"/>
    </source>
</evidence>
<feature type="domain" description="TPPC8 first Ig-like" evidence="3">
    <location>
        <begin position="744"/>
        <end position="977"/>
    </location>
</feature>
<proteinExistence type="predicted"/>
<evidence type="ECO:0000259" key="4">
    <source>
        <dbReference type="Pfam" id="PF24546"/>
    </source>
</evidence>
<dbReference type="Pfam" id="PF24542">
    <property type="entry name" value="Ig_TPPC8_C"/>
    <property type="match status" value="1"/>
</dbReference>
<comment type="caution">
    <text evidence="5">The sequence shown here is derived from an EMBL/GenBank/DDBJ whole genome shotgun (WGS) entry which is preliminary data.</text>
</comment>
<dbReference type="InterPro" id="IPR058541">
    <property type="entry name" value="Ig_TPPC8_1st"/>
</dbReference>
<dbReference type="Pfam" id="PF24546">
    <property type="entry name" value="Ig_TPPC8_3rd"/>
    <property type="match status" value="1"/>
</dbReference>
<dbReference type="InterPro" id="IPR024420">
    <property type="entry name" value="TRAPP_III_complex_Trs85"/>
</dbReference>
<dbReference type="PANTHER" id="PTHR12975">
    <property type="entry name" value="TRANSPORT PROTEIN TRAPP"/>
    <property type="match status" value="1"/>
</dbReference>
<dbReference type="InterPro" id="IPR057651">
    <property type="entry name" value="Ig_TPPC8_C"/>
</dbReference>
<feature type="domain" description="TPPC8 third Ig-like" evidence="4">
    <location>
        <begin position="1108"/>
        <end position="1312"/>
    </location>
</feature>
<dbReference type="Pfam" id="PF24544">
    <property type="entry name" value="Ig_TPPC8_2nd"/>
    <property type="match status" value="1"/>
</dbReference>
<accession>A0AAD9J6S0</accession>
<dbReference type="Pfam" id="PF24545">
    <property type="entry name" value="Ig_TPPC8_1st"/>
    <property type="match status" value="1"/>
</dbReference>
<dbReference type="PANTHER" id="PTHR12975:SF6">
    <property type="entry name" value="TRAFFICKING PROTEIN PARTICLE COMPLEX SUBUNIT 8"/>
    <property type="match status" value="1"/>
</dbReference>
<evidence type="ECO:0000313" key="6">
    <source>
        <dbReference type="Proteomes" id="UP001208570"/>
    </source>
</evidence>
<protein>
    <recommendedName>
        <fullName evidence="7">Trafficking protein particle complex subunit 8</fullName>
    </recommendedName>
</protein>
<keyword evidence="6" id="KW-1185">Reference proteome</keyword>
<name>A0AAD9J6S0_9ANNE</name>